<reference evidence="1 2" key="1">
    <citation type="journal article" date="2014" name="World J. Microbiol. Biotechnol.">
        <title>Biodiversity and physiological characteristics of Antarctic and Arctic lichens-associated bacteria.</title>
        <authorList>
            <person name="Lee Y.M."/>
            <person name="Kim E.H."/>
            <person name="Lee H.K."/>
            <person name="Hong S.G."/>
        </authorList>
    </citation>
    <scope>NUCLEOTIDE SEQUENCE [LARGE SCALE GENOMIC DNA]</scope>
    <source>
        <strain evidence="1 2">PAMC 26569</strain>
        <plasmid evidence="1">unnamed6</plasmid>
    </source>
</reference>
<sequence length="224" mass="23384">MPVLTIASRKGGTGKSTASVAIASMLDAEGVDVGLLDTDPNQGAYRWATQKYGGTTLKAYAESDTEKLADLLPTLAARHAVLIVDTAGFGNQAATVAMAGADGVLVPVTPGEGDVVEAGRTVGFVEGLAKMARRPIPVRVLPNRLRRSTTLTKHVLAEMDANGLPRLKASLSEAVSYGEMSFSAALPRTGTAAGEVEALVAELRELRWLPEKGATSSLRKEVKA</sequence>
<dbReference type="Pfam" id="PF07015">
    <property type="entry name" value="VirC1"/>
    <property type="match status" value="1"/>
</dbReference>
<dbReference type="Proteomes" id="UP000500767">
    <property type="component" value="Plasmid unnamed6"/>
</dbReference>
<dbReference type="EMBL" id="CP053713">
    <property type="protein sequence ID" value="QKE93950.1"/>
    <property type="molecule type" value="Genomic_DNA"/>
</dbReference>
<dbReference type="InterPro" id="IPR050678">
    <property type="entry name" value="DNA_Partitioning_ATPase"/>
</dbReference>
<organism evidence="1 2">
    <name type="scientific">Lichenicola cladoniae</name>
    <dbReference type="NCBI Taxonomy" id="1484109"/>
    <lineage>
        <taxon>Bacteria</taxon>
        <taxon>Pseudomonadati</taxon>
        <taxon>Pseudomonadota</taxon>
        <taxon>Alphaproteobacteria</taxon>
        <taxon>Acetobacterales</taxon>
        <taxon>Acetobacteraceae</taxon>
        <taxon>Lichenicola</taxon>
    </lineage>
</organism>
<dbReference type="KEGG" id="lck:HN018_27895"/>
<dbReference type="PANTHER" id="PTHR13696:SF96">
    <property type="entry name" value="COBQ_COBB_MIND_PARA NUCLEOTIDE BINDING DOMAIN-CONTAINING PROTEIN"/>
    <property type="match status" value="1"/>
</dbReference>
<accession>A0A6M8I053</accession>
<dbReference type="SUPFAM" id="SSF52540">
    <property type="entry name" value="P-loop containing nucleoside triphosphate hydrolases"/>
    <property type="match status" value="1"/>
</dbReference>
<geneLocation type="plasmid" evidence="1 2">
    <name>unnamed6</name>
</geneLocation>
<dbReference type="PIRSF" id="PIRSF009320">
    <property type="entry name" value="Nuc_binding_HP_1000"/>
    <property type="match status" value="1"/>
</dbReference>
<dbReference type="InterPro" id="IPR027417">
    <property type="entry name" value="P-loop_NTPase"/>
</dbReference>
<keyword evidence="2" id="KW-1185">Reference proteome</keyword>
<protein>
    <submittedName>
        <fullName evidence="1">ParA family protein</fullName>
    </submittedName>
</protein>
<dbReference type="RefSeq" id="WP_171837226.1">
    <property type="nucleotide sequence ID" value="NZ_CP053713.1"/>
</dbReference>
<gene>
    <name evidence="1" type="ORF">HN018_27895</name>
</gene>
<evidence type="ECO:0000313" key="2">
    <source>
        <dbReference type="Proteomes" id="UP000500767"/>
    </source>
</evidence>
<name>A0A6M8I053_9PROT</name>
<evidence type="ECO:0000313" key="1">
    <source>
        <dbReference type="EMBL" id="QKE93950.1"/>
    </source>
</evidence>
<dbReference type="CDD" id="cd02042">
    <property type="entry name" value="ParAB_family"/>
    <property type="match status" value="1"/>
</dbReference>
<proteinExistence type="predicted"/>
<dbReference type="PANTHER" id="PTHR13696">
    <property type="entry name" value="P-LOOP CONTAINING NUCLEOSIDE TRIPHOSPHATE HYDROLASE"/>
    <property type="match status" value="1"/>
</dbReference>
<dbReference type="Gene3D" id="3.40.50.300">
    <property type="entry name" value="P-loop containing nucleotide triphosphate hydrolases"/>
    <property type="match status" value="1"/>
</dbReference>
<dbReference type="AlphaFoldDB" id="A0A6M8I053"/>
<dbReference type="InterPro" id="IPR009744">
    <property type="entry name" value="VirC1"/>
</dbReference>
<keyword evidence="1" id="KW-0614">Plasmid</keyword>